<reference evidence="1 2" key="1">
    <citation type="submission" date="2020-08" db="EMBL/GenBank/DDBJ databases">
        <title>Genomic Encyclopedia of Type Strains, Phase IV (KMG-V): Genome sequencing to study the core and pangenomes of soil and plant-associated prokaryotes.</title>
        <authorList>
            <person name="Whitman W."/>
        </authorList>
    </citation>
    <scope>NUCLEOTIDE SEQUENCE [LARGE SCALE GENOMIC DNA]</scope>
    <source>
        <strain evidence="1 2">X5P2</strain>
    </source>
</reference>
<dbReference type="AlphaFoldDB" id="A0A9X0QGY1"/>
<evidence type="ECO:0000313" key="2">
    <source>
        <dbReference type="Proteomes" id="UP000535182"/>
    </source>
</evidence>
<proteinExistence type="predicted"/>
<comment type="caution">
    <text evidence="1">The sequence shown here is derived from an EMBL/GenBank/DDBJ whole genome shotgun (WGS) entry which is preliminary data.</text>
</comment>
<name>A0A9X0QGY1_9BACT</name>
<evidence type="ECO:0000313" key="1">
    <source>
        <dbReference type="EMBL" id="MBB5329984.1"/>
    </source>
</evidence>
<dbReference type="Proteomes" id="UP000535182">
    <property type="component" value="Unassembled WGS sequence"/>
</dbReference>
<accession>A0A9X0QGY1</accession>
<organism evidence="1 2">
    <name type="scientific">Tunturiibacter gelidiferens</name>
    <dbReference type="NCBI Taxonomy" id="3069689"/>
    <lineage>
        <taxon>Bacteria</taxon>
        <taxon>Pseudomonadati</taxon>
        <taxon>Acidobacteriota</taxon>
        <taxon>Terriglobia</taxon>
        <taxon>Terriglobales</taxon>
        <taxon>Acidobacteriaceae</taxon>
        <taxon>Tunturiibacter</taxon>
    </lineage>
</organism>
<dbReference type="EMBL" id="JACHEB010000008">
    <property type="protein sequence ID" value="MBB5329984.1"/>
    <property type="molecule type" value="Genomic_DNA"/>
</dbReference>
<sequence>MSDTHCTTEAYFQTSDHEDGTFSIWAHDPTGKKLSLGNCHNILLMLDLHPSTSVADADALSTLLRKHVKSIRLQSM</sequence>
<keyword evidence="2" id="KW-1185">Reference proteome</keyword>
<gene>
    <name evidence="1" type="ORF">HDF14_003613</name>
</gene>
<dbReference type="RefSeq" id="WP_183978962.1">
    <property type="nucleotide sequence ID" value="NZ_JACHEB010000008.1"/>
</dbReference>
<protein>
    <submittedName>
        <fullName evidence="1">Uncharacterized protein</fullName>
    </submittedName>
</protein>